<proteinExistence type="predicted"/>
<dbReference type="PANTHER" id="PTHR47432:SF1">
    <property type="entry name" value="CELL WALL ASSEMBLY REGULATOR SMI1"/>
    <property type="match status" value="1"/>
</dbReference>
<feature type="domain" description="Knr4/Smi1-like" evidence="2">
    <location>
        <begin position="296"/>
        <end position="430"/>
    </location>
</feature>
<comment type="caution">
    <text evidence="3">The sequence shown here is derived from an EMBL/GenBank/DDBJ whole genome shotgun (WGS) entry which is preliminary data.</text>
</comment>
<dbReference type="InterPro" id="IPR018958">
    <property type="entry name" value="Knr4/Smi1-like_dom"/>
</dbReference>
<dbReference type="Pfam" id="PF09346">
    <property type="entry name" value="SMI1_KNR4"/>
    <property type="match status" value="1"/>
</dbReference>
<keyword evidence="4" id="KW-1185">Reference proteome</keyword>
<dbReference type="EMBL" id="BAABAQ010000002">
    <property type="protein sequence ID" value="GAA4185668.1"/>
    <property type="molecule type" value="Genomic_DNA"/>
</dbReference>
<dbReference type="Gene3D" id="3.40.1580.10">
    <property type="entry name" value="SMI1/KNR4-like"/>
    <property type="match status" value="1"/>
</dbReference>
<feature type="region of interest" description="Disordered" evidence="1">
    <location>
        <begin position="68"/>
        <end position="98"/>
    </location>
</feature>
<protein>
    <recommendedName>
        <fullName evidence="2">Knr4/Smi1-like domain-containing protein</fullName>
    </recommendedName>
</protein>
<dbReference type="PANTHER" id="PTHR47432">
    <property type="entry name" value="CELL WALL ASSEMBLY REGULATOR SMI1"/>
    <property type="match status" value="1"/>
</dbReference>
<dbReference type="SMART" id="SM00860">
    <property type="entry name" value="SMI1_KNR4"/>
    <property type="match status" value="1"/>
</dbReference>
<accession>A0ABP8AKX6</accession>
<dbReference type="Proteomes" id="UP001501251">
    <property type="component" value="Unassembled WGS sequence"/>
</dbReference>
<reference evidence="4" key="1">
    <citation type="journal article" date="2019" name="Int. J. Syst. Evol. Microbiol.">
        <title>The Global Catalogue of Microorganisms (GCM) 10K type strain sequencing project: providing services to taxonomists for standard genome sequencing and annotation.</title>
        <authorList>
            <consortium name="The Broad Institute Genomics Platform"/>
            <consortium name="The Broad Institute Genome Sequencing Center for Infectious Disease"/>
            <person name="Wu L."/>
            <person name="Ma J."/>
        </authorList>
    </citation>
    <scope>NUCLEOTIDE SEQUENCE [LARGE SCALE GENOMIC DNA]</scope>
    <source>
        <strain evidence="4">JCM 17388</strain>
    </source>
</reference>
<dbReference type="InterPro" id="IPR037883">
    <property type="entry name" value="Knr4/Smi1-like_sf"/>
</dbReference>
<evidence type="ECO:0000313" key="4">
    <source>
        <dbReference type="Proteomes" id="UP001501251"/>
    </source>
</evidence>
<gene>
    <name evidence="3" type="ORF">GCM10022252_16420</name>
</gene>
<organism evidence="3 4">
    <name type="scientific">Streptosporangium oxazolinicum</name>
    <dbReference type="NCBI Taxonomy" id="909287"/>
    <lineage>
        <taxon>Bacteria</taxon>
        <taxon>Bacillati</taxon>
        <taxon>Actinomycetota</taxon>
        <taxon>Actinomycetes</taxon>
        <taxon>Streptosporangiales</taxon>
        <taxon>Streptosporangiaceae</taxon>
        <taxon>Streptosporangium</taxon>
    </lineage>
</organism>
<evidence type="ECO:0000256" key="1">
    <source>
        <dbReference type="SAM" id="MobiDB-lite"/>
    </source>
</evidence>
<evidence type="ECO:0000313" key="3">
    <source>
        <dbReference type="EMBL" id="GAA4185668.1"/>
    </source>
</evidence>
<evidence type="ECO:0000259" key="2">
    <source>
        <dbReference type="SMART" id="SM00860"/>
    </source>
</evidence>
<dbReference type="InterPro" id="IPR051873">
    <property type="entry name" value="KNR4/SMI1_regulator"/>
</dbReference>
<name>A0ABP8AKX6_9ACTN</name>
<sequence>MSRMITSRKVRLALAAAVLAAVVVAVARLWRRAEERRVALPIEGSGATLPIEASRNVFPAKGPIVSSVEEPDSGAGRAPRWPPAPILGTPTDEDLRRYAGPPSAFRTTVERMFERRPRTPGEPLDEGTRSRLVRWTAAGIAVCLLAFGTQLLESAVFSNGVETVEVTDFGSLYGTDEQCGPDTRLEPGLRFTDEQGVASAYVVGCVEQDSYLAEPAQPYEAPSPYETPAPYETPSPYETAATPVAVPDADCHPRARTPKVRALNPRVTRAVNRQWRRIERWLEANAPASRRTLGGPASARTIAVAEAQMGLRFPDDLRASLLRHDGASLVAGTWPFGFLGNQNQGVREIRDAWRQLCGIDAEVEGAAELDADVRAEWWDGRMIPFGADGSGNHLVIDSVVRDVGDTDHEGQMSFTPGGIRISSYYGLLRMTANVLETGGSIGYWKPVVTGGELRWDVVED</sequence>
<dbReference type="SUPFAM" id="SSF160631">
    <property type="entry name" value="SMI1/KNR4-like"/>
    <property type="match status" value="1"/>
</dbReference>